<dbReference type="Pfam" id="PF00856">
    <property type="entry name" value="SET"/>
    <property type="match status" value="1"/>
</dbReference>
<dbReference type="InterPro" id="IPR001214">
    <property type="entry name" value="SET_dom"/>
</dbReference>
<protein>
    <recommendedName>
        <fullName evidence="2">SET domain-containing protein</fullName>
    </recommendedName>
</protein>
<dbReference type="Gene3D" id="2.170.270.10">
    <property type="entry name" value="SET domain"/>
    <property type="match status" value="1"/>
</dbReference>
<proteinExistence type="predicted"/>
<name>A0A9P6PUJ2_9FUNG</name>
<sequence>MTSATPPSSSPGLPDQTTDPAADASQPSRSTRRSTTVITTPITAAIVPETELLTSNVCEPSSKPTPTSTSTSTAITNNTSSTTSNGTYMRHNAPPRSKVKPRWHTQPYMVFLALRSMPNRTATRHELLAAAVELDRKFSAEKGLPRVFTGKTPMNSASACLTNNGDKYFISFKPEGSRTLHFRLAYQPGDFDTAVKEYDSWMEKLIRHDWPLCFGAPKEDAVPIHILEQQMQAQKALDQGTVAESESDHPAAEISTTTAITNVADETADDASSPKRIVLVSVDIPARSSPPAEVKKRNPESLDSEMEAGSRSNKKVKAELDSVTEDASTLSRSMTGFSVDHIQNHQDQDAKVTDKMEQLELRSSGSATPSLPSTPVSTLLQEPGSGIASSAALTSNVPTKAGDSSKVDEYRLEDLDLTHVPTCLTDIVRVDVSTIPNSGKGLFAARDLPASTPLGFYFGVPMTENEFDSLKDGVGVAAHYSIMYRRSVLDATDENGMPYSDPNGRLYCPFHFMNENPNGNISFITGSVVNQVICTTNRDVKAGEELFVFYGNDVDRFWAQGQGQDGSGSESGAGDPKQGQASSRSRGASLARREEMSNRPRRCNVKPARYTR</sequence>
<feature type="compositionally biased region" description="Low complexity" evidence="1">
    <location>
        <begin position="60"/>
        <end position="87"/>
    </location>
</feature>
<gene>
    <name evidence="3" type="ORF">BG011_006522</name>
</gene>
<accession>A0A9P6PUJ2</accession>
<evidence type="ECO:0000313" key="4">
    <source>
        <dbReference type="Proteomes" id="UP000726737"/>
    </source>
</evidence>
<feature type="region of interest" description="Disordered" evidence="1">
    <location>
        <begin position="560"/>
        <end position="612"/>
    </location>
</feature>
<keyword evidence="4" id="KW-1185">Reference proteome</keyword>
<feature type="compositionally biased region" description="Low complexity" evidence="1">
    <location>
        <begin position="27"/>
        <end position="48"/>
    </location>
</feature>
<dbReference type="Proteomes" id="UP000726737">
    <property type="component" value="Unassembled WGS sequence"/>
</dbReference>
<evidence type="ECO:0000313" key="3">
    <source>
        <dbReference type="EMBL" id="KAG0253153.1"/>
    </source>
</evidence>
<feature type="compositionally biased region" description="Low complexity" evidence="1">
    <location>
        <begin position="572"/>
        <end position="590"/>
    </location>
</feature>
<feature type="compositionally biased region" description="Basic residues" evidence="1">
    <location>
        <begin position="599"/>
        <end position="612"/>
    </location>
</feature>
<organism evidence="3 4">
    <name type="scientific">Mortierella polycephala</name>
    <dbReference type="NCBI Taxonomy" id="41804"/>
    <lineage>
        <taxon>Eukaryota</taxon>
        <taxon>Fungi</taxon>
        <taxon>Fungi incertae sedis</taxon>
        <taxon>Mucoromycota</taxon>
        <taxon>Mortierellomycotina</taxon>
        <taxon>Mortierellomycetes</taxon>
        <taxon>Mortierellales</taxon>
        <taxon>Mortierellaceae</taxon>
        <taxon>Mortierella</taxon>
    </lineage>
</organism>
<dbReference type="InterPro" id="IPR046341">
    <property type="entry name" value="SET_dom_sf"/>
</dbReference>
<dbReference type="SMART" id="SM00317">
    <property type="entry name" value="SET"/>
    <property type="match status" value="1"/>
</dbReference>
<feature type="region of interest" description="Disordered" evidence="1">
    <location>
        <begin position="237"/>
        <end position="274"/>
    </location>
</feature>
<comment type="caution">
    <text evidence="3">The sequence shown here is derived from an EMBL/GenBank/DDBJ whole genome shotgun (WGS) entry which is preliminary data.</text>
</comment>
<dbReference type="EMBL" id="JAAAJA010000476">
    <property type="protein sequence ID" value="KAG0253153.1"/>
    <property type="molecule type" value="Genomic_DNA"/>
</dbReference>
<reference evidence="3" key="1">
    <citation type="journal article" date="2020" name="Fungal Divers.">
        <title>Resolving the Mortierellaceae phylogeny through synthesis of multi-gene phylogenetics and phylogenomics.</title>
        <authorList>
            <person name="Vandepol N."/>
            <person name="Liber J."/>
            <person name="Desiro A."/>
            <person name="Na H."/>
            <person name="Kennedy M."/>
            <person name="Barry K."/>
            <person name="Grigoriev I.V."/>
            <person name="Miller A.N."/>
            <person name="O'Donnell K."/>
            <person name="Stajich J.E."/>
            <person name="Bonito G."/>
        </authorList>
    </citation>
    <scope>NUCLEOTIDE SEQUENCE</scope>
    <source>
        <strain evidence="3">KOD948</strain>
    </source>
</reference>
<evidence type="ECO:0000256" key="1">
    <source>
        <dbReference type="SAM" id="MobiDB-lite"/>
    </source>
</evidence>
<dbReference type="PROSITE" id="PS50280">
    <property type="entry name" value="SET"/>
    <property type="match status" value="1"/>
</dbReference>
<dbReference type="SUPFAM" id="SSF82199">
    <property type="entry name" value="SET domain"/>
    <property type="match status" value="1"/>
</dbReference>
<evidence type="ECO:0000259" key="2">
    <source>
        <dbReference type="PROSITE" id="PS50280"/>
    </source>
</evidence>
<feature type="region of interest" description="Disordered" evidence="1">
    <location>
        <begin position="288"/>
        <end position="329"/>
    </location>
</feature>
<feature type="domain" description="SET" evidence="2">
    <location>
        <begin position="428"/>
        <end position="551"/>
    </location>
</feature>
<feature type="region of interest" description="Disordered" evidence="1">
    <location>
        <begin position="1"/>
        <end position="100"/>
    </location>
</feature>
<feature type="compositionally biased region" description="Polar residues" evidence="1">
    <location>
        <begin position="1"/>
        <end position="19"/>
    </location>
</feature>
<dbReference type="AlphaFoldDB" id="A0A9P6PUJ2"/>
<dbReference type="OrthoDB" id="5560686at2759"/>